<feature type="transmembrane region" description="Helical" evidence="7">
    <location>
        <begin position="318"/>
        <end position="342"/>
    </location>
</feature>
<accession>A0A1I5SRX6</accession>
<dbReference type="Gene3D" id="1.10.3720.10">
    <property type="entry name" value="MetI-like"/>
    <property type="match status" value="1"/>
</dbReference>
<reference evidence="10" key="1">
    <citation type="submission" date="2016-10" db="EMBL/GenBank/DDBJ databases">
        <authorList>
            <person name="Varghese N."/>
            <person name="Submissions S."/>
        </authorList>
    </citation>
    <scope>NUCLEOTIDE SEQUENCE [LARGE SCALE GENOMIC DNA]</scope>
    <source>
        <strain evidence="10">P18</strain>
    </source>
</reference>
<keyword evidence="2 7" id="KW-0813">Transport</keyword>
<keyword evidence="3" id="KW-1003">Cell membrane</keyword>
<organism evidence="9 10">
    <name type="scientific">Butyrivibrio proteoclasticus</name>
    <dbReference type="NCBI Taxonomy" id="43305"/>
    <lineage>
        <taxon>Bacteria</taxon>
        <taxon>Bacillati</taxon>
        <taxon>Bacillota</taxon>
        <taxon>Clostridia</taxon>
        <taxon>Lachnospirales</taxon>
        <taxon>Lachnospiraceae</taxon>
        <taxon>Butyrivibrio</taxon>
    </lineage>
</organism>
<evidence type="ECO:0000313" key="10">
    <source>
        <dbReference type="Proteomes" id="UP000182624"/>
    </source>
</evidence>
<dbReference type="EMBL" id="FOXO01000007">
    <property type="protein sequence ID" value="SFP73489.1"/>
    <property type="molecule type" value="Genomic_DNA"/>
</dbReference>
<dbReference type="Pfam" id="PF00528">
    <property type="entry name" value="BPD_transp_1"/>
    <property type="match status" value="1"/>
</dbReference>
<evidence type="ECO:0000313" key="9">
    <source>
        <dbReference type="EMBL" id="SFP73489.1"/>
    </source>
</evidence>
<protein>
    <submittedName>
        <fullName evidence="9">Peptide/nickel transport system permease protein</fullName>
    </submittedName>
</protein>
<dbReference type="GO" id="GO:0005886">
    <property type="term" value="C:plasma membrane"/>
    <property type="evidence" value="ECO:0007669"/>
    <property type="project" value="UniProtKB-SubCell"/>
</dbReference>
<dbReference type="AlphaFoldDB" id="A0A1I5SRX6"/>
<evidence type="ECO:0000256" key="4">
    <source>
        <dbReference type="ARBA" id="ARBA00022692"/>
    </source>
</evidence>
<dbReference type="SUPFAM" id="SSF161098">
    <property type="entry name" value="MetI-like"/>
    <property type="match status" value="1"/>
</dbReference>
<comment type="similarity">
    <text evidence="7">Belongs to the binding-protein-dependent transport system permease family.</text>
</comment>
<dbReference type="InterPro" id="IPR035906">
    <property type="entry name" value="MetI-like_sf"/>
</dbReference>
<keyword evidence="5 7" id="KW-1133">Transmembrane helix</keyword>
<keyword evidence="10" id="KW-1185">Reference proteome</keyword>
<comment type="subcellular location">
    <subcellularLocation>
        <location evidence="1 7">Cell membrane</location>
        <topology evidence="1 7">Multi-pass membrane protein</topology>
    </subcellularLocation>
</comment>
<evidence type="ECO:0000256" key="5">
    <source>
        <dbReference type="ARBA" id="ARBA00022989"/>
    </source>
</evidence>
<dbReference type="GO" id="GO:0055085">
    <property type="term" value="P:transmembrane transport"/>
    <property type="evidence" value="ECO:0007669"/>
    <property type="project" value="InterPro"/>
</dbReference>
<evidence type="ECO:0000256" key="2">
    <source>
        <dbReference type="ARBA" id="ARBA00022448"/>
    </source>
</evidence>
<feature type="transmembrane region" description="Helical" evidence="7">
    <location>
        <begin position="128"/>
        <end position="151"/>
    </location>
</feature>
<sequence length="350" mass="39538">MGKYILKRIGYMFIVLVVMSVLLFLIYNLVPNNRAYTDAKADMTAQKTRLRNASEEEKDKMFNDLYLEYQRRYGTDTDNMAVRYLRWVGIMPNYYGTYSGLLQGDFGYSYEFKDDVINVVQEPLKNTIFINIFATILALGITIPLGIVCAVHKGSKGDQAMQVITIIGYSLPTFVTAILFVWIFCSLLGIFPPSGMKTPGSNYTGWKWFVDRMYYMALPLITMTFCSLGSMTRYVRASMIDALSLDCIRTARAKGVTEKAVIYSHAWRNALIPIVTLVVGWFLGIFGGSLIFENTFGINGMGKLMIVSLRTQDFDVVILMQLFYVAISLIGNLIIDIVYGLVDPRVRVSA</sequence>
<dbReference type="OrthoDB" id="9806409at2"/>
<dbReference type="PROSITE" id="PS50928">
    <property type="entry name" value="ABC_TM1"/>
    <property type="match status" value="1"/>
</dbReference>
<evidence type="ECO:0000256" key="6">
    <source>
        <dbReference type="ARBA" id="ARBA00023136"/>
    </source>
</evidence>
<evidence type="ECO:0000256" key="1">
    <source>
        <dbReference type="ARBA" id="ARBA00004651"/>
    </source>
</evidence>
<feature type="domain" description="ABC transmembrane type-1" evidence="8">
    <location>
        <begin position="124"/>
        <end position="335"/>
    </location>
</feature>
<feature type="transmembrane region" description="Helical" evidence="7">
    <location>
        <begin position="9"/>
        <end position="30"/>
    </location>
</feature>
<keyword evidence="6 7" id="KW-0472">Membrane</keyword>
<feature type="transmembrane region" description="Helical" evidence="7">
    <location>
        <begin position="212"/>
        <end position="231"/>
    </location>
</feature>
<dbReference type="CDD" id="cd06261">
    <property type="entry name" value="TM_PBP2"/>
    <property type="match status" value="1"/>
</dbReference>
<feature type="transmembrane region" description="Helical" evidence="7">
    <location>
        <begin position="163"/>
        <end position="192"/>
    </location>
</feature>
<gene>
    <name evidence="9" type="ORF">SAMN04487928_10730</name>
</gene>
<dbReference type="RefSeq" id="WP_022774210.1">
    <property type="nucleotide sequence ID" value="NZ_FOXO01000007.1"/>
</dbReference>
<keyword evidence="4 7" id="KW-0812">Transmembrane</keyword>
<evidence type="ECO:0000259" key="8">
    <source>
        <dbReference type="PROSITE" id="PS50928"/>
    </source>
</evidence>
<dbReference type="Proteomes" id="UP000182624">
    <property type="component" value="Unassembled WGS sequence"/>
</dbReference>
<name>A0A1I5SRX6_9FIRM</name>
<feature type="transmembrane region" description="Helical" evidence="7">
    <location>
        <begin position="270"/>
        <end position="292"/>
    </location>
</feature>
<dbReference type="PANTHER" id="PTHR30465:SF0">
    <property type="entry name" value="OLIGOPEPTIDE TRANSPORT SYSTEM PERMEASE PROTEIN APPB"/>
    <property type="match status" value="1"/>
</dbReference>
<dbReference type="PANTHER" id="PTHR30465">
    <property type="entry name" value="INNER MEMBRANE ABC TRANSPORTER"/>
    <property type="match status" value="1"/>
</dbReference>
<evidence type="ECO:0000256" key="3">
    <source>
        <dbReference type="ARBA" id="ARBA00022475"/>
    </source>
</evidence>
<evidence type="ECO:0000256" key="7">
    <source>
        <dbReference type="RuleBase" id="RU363032"/>
    </source>
</evidence>
<proteinExistence type="inferred from homology"/>
<dbReference type="InterPro" id="IPR000515">
    <property type="entry name" value="MetI-like"/>
</dbReference>